<sequence length="138" mass="15797">MRELIRTIRRLESLPQKCVTKAARKGANVALKAARKDAPVDTGDLKKGLKLTGERSRIRGKKVFQVTFNKNMNHLFVKLSKDGSKRYYYPASQEYGFMTRGGGYTPGYRFLRKSIDEHKSEIERTTVDVLASEIDKLR</sequence>
<comment type="caution">
    <text evidence="1">The sequence shown here is derived from an EMBL/GenBank/DDBJ whole genome shotgun (WGS) entry which is preliminary data.</text>
</comment>
<evidence type="ECO:0000313" key="1">
    <source>
        <dbReference type="EMBL" id="RSD21120.1"/>
    </source>
</evidence>
<dbReference type="OrthoDB" id="2616213at2"/>
<organism evidence="1 2">
    <name type="scientific">Mesobacillus subterraneus</name>
    <dbReference type="NCBI Taxonomy" id="285983"/>
    <lineage>
        <taxon>Bacteria</taxon>
        <taxon>Bacillati</taxon>
        <taxon>Bacillota</taxon>
        <taxon>Bacilli</taxon>
        <taxon>Bacillales</taxon>
        <taxon>Bacillaceae</taxon>
        <taxon>Mesobacillus</taxon>
    </lineage>
</organism>
<dbReference type="InterPro" id="IPR010064">
    <property type="entry name" value="HK97-gp10_tail"/>
</dbReference>
<name>A0A427TDW0_9BACI</name>
<dbReference type="EMBL" id="RSFW01000037">
    <property type="protein sequence ID" value="RSD21120.1"/>
    <property type="molecule type" value="Genomic_DNA"/>
</dbReference>
<dbReference type="Proteomes" id="UP000279911">
    <property type="component" value="Unassembled WGS sequence"/>
</dbReference>
<dbReference type="AlphaFoldDB" id="A0A427TDW0"/>
<reference evidence="2" key="1">
    <citation type="submission" date="2018-12" db="EMBL/GenBank/DDBJ databases">
        <title>Bacillus chawlae sp. nov., Bacillus glennii sp. nov., and Bacillus saganii sp. nov. Isolated from the Vehicle Assembly Building at Kennedy Space Center where the Viking Spacecraft were Assembled.</title>
        <authorList>
            <person name="Seuylemezian A."/>
            <person name="Vaishampayan P."/>
        </authorList>
    </citation>
    <scope>NUCLEOTIDE SEQUENCE [LARGE SCALE GENOMIC DNA]</scope>
    <source>
        <strain evidence="2">DSM 13966</strain>
    </source>
</reference>
<gene>
    <name evidence="1" type="ORF">EJA10_22515</name>
</gene>
<dbReference type="Pfam" id="PF04883">
    <property type="entry name" value="HK97-gp10_like"/>
    <property type="match status" value="1"/>
</dbReference>
<evidence type="ECO:0000313" key="2">
    <source>
        <dbReference type="Proteomes" id="UP000279911"/>
    </source>
</evidence>
<protein>
    <submittedName>
        <fullName evidence="1">HK97 gp10 family phage protein</fullName>
    </submittedName>
</protein>
<accession>A0A427TDW0</accession>
<proteinExistence type="predicted"/>